<dbReference type="PANTHER" id="PTHR24223">
    <property type="entry name" value="ATP-BINDING CASSETTE SUB-FAMILY C"/>
    <property type="match status" value="1"/>
</dbReference>
<evidence type="ECO:0000259" key="14">
    <source>
        <dbReference type="PROSITE" id="PS50893"/>
    </source>
</evidence>
<feature type="compositionally biased region" description="Basic residues" evidence="12">
    <location>
        <begin position="1682"/>
        <end position="1699"/>
    </location>
</feature>
<dbReference type="InterPro" id="IPR036640">
    <property type="entry name" value="ABC1_TM_sf"/>
</dbReference>
<keyword evidence="3 10" id="KW-0853">WD repeat</keyword>
<keyword evidence="9 13" id="KW-0472">Membrane</keyword>
<evidence type="ECO:0000256" key="2">
    <source>
        <dbReference type="ARBA" id="ARBA00022448"/>
    </source>
</evidence>
<protein>
    <recommendedName>
        <fullName evidence="18">WD40-repeat-containing domain protein</fullName>
    </recommendedName>
</protein>
<comment type="subcellular location">
    <subcellularLocation>
        <location evidence="1">Membrane</location>
        <topology evidence="1">Multi-pass membrane protein</topology>
    </subcellularLocation>
</comment>
<feature type="domain" description="ABC transporter" evidence="14">
    <location>
        <begin position="513"/>
        <end position="758"/>
    </location>
</feature>
<dbReference type="Gene3D" id="1.20.1560.10">
    <property type="entry name" value="ABC transporter type 1, transmembrane domain"/>
    <property type="match status" value="1"/>
</dbReference>
<dbReference type="CDD" id="cd18580">
    <property type="entry name" value="ABC_6TM_ABCC_D2"/>
    <property type="match status" value="1"/>
</dbReference>
<gene>
    <name evidence="16" type="ORF">BCR44DRAFT_92753</name>
</gene>
<dbReference type="SUPFAM" id="SSF90123">
    <property type="entry name" value="ABC transporter transmembrane region"/>
    <property type="match status" value="1"/>
</dbReference>
<feature type="repeat" description="WD" evidence="10">
    <location>
        <begin position="1024"/>
        <end position="1059"/>
    </location>
</feature>
<evidence type="ECO:0000256" key="3">
    <source>
        <dbReference type="ARBA" id="ARBA00022574"/>
    </source>
</evidence>
<feature type="transmembrane region" description="Helical" evidence="13">
    <location>
        <begin position="302"/>
        <end position="319"/>
    </location>
</feature>
<dbReference type="InterPro" id="IPR027417">
    <property type="entry name" value="P-loop_NTPase"/>
</dbReference>
<dbReference type="InterPro" id="IPR036322">
    <property type="entry name" value="WD40_repeat_dom_sf"/>
</dbReference>
<feature type="repeat" description="WD" evidence="10">
    <location>
        <begin position="1114"/>
        <end position="1155"/>
    </location>
</feature>
<dbReference type="Pfam" id="PF00400">
    <property type="entry name" value="WD40"/>
    <property type="match status" value="4"/>
</dbReference>
<evidence type="ECO:0000259" key="15">
    <source>
        <dbReference type="PROSITE" id="PS50929"/>
    </source>
</evidence>
<dbReference type="PANTHER" id="PTHR24223:SF356">
    <property type="entry name" value="ATP-BINDING CASSETTE TRANSPORTER ABC4"/>
    <property type="match status" value="1"/>
</dbReference>
<feature type="domain" description="ABC transmembrane type-1" evidence="15">
    <location>
        <begin position="184"/>
        <end position="434"/>
    </location>
</feature>
<dbReference type="SMART" id="SM00382">
    <property type="entry name" value="AAA"/>
    <property type="match status" value="1"/>
</dbReference>
<dbReference type="Proteomes" id="UP000193411">
    <property type="component" value="Unassembled WGS sequence"/>
</dbReference>
<proteinExistence type="predicted"/>
<keyword evidence="2" id="KW-0813">Transport</keyword>
<evidence type="ECO:0000256" key="5">
    <source>
        <dbReference type="ARBA" id="ARBA00022737"/>
    </source>
</evidence>
<feature type="compositionally biased region" description="Polar residues" evidence="12">
    <location>
        <begin position="1541"/>
        <end position="1550"/>
    </location>
</feature>
<dbReference type="InterPro" id="IPR044726">
    <property type="entry name" value="ABCC_6TM_D2"/>
</dbReference>
<dbReference type="GO" id="GO:0005524">
    <property type="term" value="F:ATP binding"/>
    <property type="evidence" value="ECO:0007669"/>
    <property type="project" value="UniProtKB-KW"/>
</dbReference>
<sequence>MHRCALTQDLAALPNGDLTILGDRGVTLSGGTRQRVALARALYPQHATTVIADDVLSAVDAVTASHLYKQALVPAARVEGKTVVLVSHAVELASAEANMVVVLKEGKVVAAGEPKQVLGDRAQWAVSQSTDSGIDQVQVVDQSPVIIAENKSAGERHEEERSQGSVKWAHYNTYARAFGMGLAIVTLFGLVAVQSLQLLADVYLKDWSSGMQNADSTTNSFYFLVIVAALKLGSSVVYGVVLLLCTFGSYVASRKLHEDMISHLLAFPLQWFTTNPASRVTNRLAKDLGIIDSALVADIKDFIVWLLINLFAVVAIAIASPVTLAVCTPLLAVYAWIGYVYVRASRDTRRMGNVAYSPVVQHLTELEAGGPCMRAFGQVGHFLGSTLGALREYVRPNLWNTGANRWFSIVGDSVISLLSFCVFLGFLILVAMNTSGDAQEANGLVPDRVSPWAALAINYLLMMIEGVRIVVAYWAFIEVEMSSVERVGEYLQLPTESCAGLTSVPEYPTAGPLVVCNVSVAYSKASQGDWNWVLRNVSMTVPAGKKVAIVGRTGSGKTSFFGALQRLVPHVQGEITLGGVPTSTLNLRYLRAQLGCVNQDNFLFSGTLRSNLDPTGALQDAEMHELLREFSSQLPFGLDHELTSATAVSKGQAQLIGLLRSLLAAKVKKTRLFLCDEPTSAIDHDTDAQFWHVFRHFHAVNQRAGAPVTVLMIAHRIRTLIDMDCDFVAVLDAGQIVEMGHPRDLLHRADGRFGQLTRESGTEVEALLQNALVLSSLFSLGPIKVPDASTKGGQYRIAGRRLVTTFLNSVLVLDTQISCFDLHMFSGKYALCTGKLIHIYSVARGAITATLGNTVGHRSEIRSCGFNATGSLLITGGEDGRIVIWNLAKQRTERIINAHKGNVYMVRFTSDDMQFLSSGDDGRIVLWECGPNNATFSTNFQHPSPVRSFAFCDMHGSRMLSARADGVVDAWDTTGIRILDSILPESDWQERELLSQLGNSGHALAILAMLQAKDAKAAHANRDREHHAGSILHVTLSPNTRYLATCSTDKTCKLWDIATYMKDDKDVQEDPSVPDRTHPINVWDESVGQQVVDGELHVGNVDIKLGYHADLLFTLQHEEPVVCAVFTALSDMVITSSLDCTVRFWSVRRGNLLFQINTPSPVHQLIVDGDNTLYAICGIRLMIFKFRAAKEKDALAELEEQRLQSLQEAQKAREAQVTDPSQRFKALLNQSGSGAEGEDPDGPERFTMGEVRSLLAQGSLLASSLDTLLAEHQSINQSQLRLNMALHNVRAGALLKAIVQNDFHPGDIMAAFASADLVNGRTGCPVADLFGLLKSGDPLNTFLLRAGLRPMSRAANPVFPLHFKDFRPFRSLENETPDRSRMLHPISLSGLGGSDSSSEEETEDEGRTFGGVQFALGGTGHESVAKKQSPPTGQVLHYIPSETVTMERMATATAGSTPERPRLRKLYLEPSSTRPPTTPLRFTQIESRGDQLFMLGGPTGAIHNPGGFGGMVAGASGGVPGISRLQQHEQQQQKQAPASPVPTNWTSNGPQRAAYVPPPYLQRVMAASGQGQGGTLYRGRQYQSAFPDGTSSSFLHPSPDGNLRGRSLTRDVAEPAPKPKRGERRSTSLPPPPPVSFAPDGTPLTVRHLMSKVPEDAEIEDYDEDAFDYSLIDKAADAYKHAAAKKKKKRRARGGRRSRSNSQARRPPSPLVAYAGLSLFVGHETESMDALNQEPAGAGLVPPGPIVSKRQALKVGHIYAQPVVLEHDAGADLTTALQVGRPVQVRSTRARPTFTN</sequence>
<evidence type="ECO:0008006" key="18">
    <source>
        <dbReference type="Google" id="ProtNLM"/>
    </source>
</evidence>
<evidence type="ECO:0000256" key="7">
    <source>
        <dbReference type="ARBA" id="ARBA00022840"/>
    </source>
</evidence>
<dbReference type="PROSITE" id="PS50893">
    <property type="entry name" value="ABC_TRANSPORTER_2"/>
    <property type="match status" value="1"/>
</dbReference>
<name>A0A1Y2HP53_9FUNG</name>
<feature type="repeat" description="WD" evidence="10">
    <location>
        <begin position="896"/>
        <end position="928"/>
    </location>
</feature>
<evidence type="ECO:0000256" key="8">
    <source>
        <dbReference type="ARBA" id="ARBA00022989"/>
    </source>
</evidence>
<keyword evidence="11" id="KW-0175">Coiled coil</keyword>
<dbReference type="EMBL" id="MCFL01000017">
    <property type="protein sequence ID" value="ORZ36376.1"/>
    <property type="molecule type" value="Genomic_DNA"/>
</dbReference>
<keyword evidence="17" id="KW-1185">Reference proteome</keyword>
<dbReference type="PROSITE" id="PS50294">
    <property type="entry name" value="WD_REPEATS_REGION"/>
    <property type="match status" value="3"/>
</dbReference>
<dbReference type="Gene3D" id="3.40.50.300">
    <property type="entry name" value="P-loop containing nucleotide triphosphate hydrolases"/>
    <property type="match status" value="2"/>
</dbReference>
<dbReference type="Pfam" id="PF00664">
    <property type="entry name" value="ABC_membrane"/>
    <property type="match status" value="1"/>
</dbReference>
<reference evidence="16 17" key="1">
    <citation type="submission" date="2016-07" db="EMBL/GenBank/DDBJ databases">
        <title>Pervasive Adenine N6-methylation of Active Genes in Fungi.</title>
        <authorList>
            <consortium name="DOE Joint Genome Institute"/>
            <person name="Mondo S.J."/>
            <person name="Dannebaum R.O."/>
            <person name="Kuo R.C."/>
            <person name="Labutti K."/>
            <person name="Haridas S."/>
            <person name="Kuo A."/>
            <person name="Salamov A."/>
            <person name="Ahrendt S.R."/>
            <person name="Lipzen A."/>
            <person name="Sullivan W."/>
            <person name="Andreopoulos W.B."/>
            <person name="Clum A."/>
            <person name="Lindquist E."/>
            <person name="Daum C."/>
            <person name="Ramamoorthy G.K."/>
            <person name="Gryganskyi A."/>
            <person name="Culley D."/>
            <person name="Magnuson J.K."/>
            <person name="James T.Y."/>
            <person name="O'Malley M.A."/>
            <person name="Stajich J.E."/>
            <person name="Spatafora J.W."/>
            <person name="Visel A."/>
            <person name="Grigoriev I.V."/>
        </authorList>
    </citation>
    <scope>NUCLEOTIDE SEQUENCE [LARGE SCALE GENOMIC DNA]</scope>
    <source>
        <strain evidence="16 17">PL171</strain>
    </source>
</reference>
<dbReference type="STRING" id="765915.A0A1Y2HP53"/>
<dbReference type="InterPro" id="IPR001680">
    <property type="entry name" value="WD40_rpt"/>
</dbReference>
<keyword evidence="6" id="KW-0547">Nucleotide-binding</keyword>
<evidence type="ECO:0000313" key="17">
    <source>
        <dbReference type="Proteomes" id="UP000193411"/>
    </source>
</evidence>
<dbReference type="GO" id="GO:0016887">
    <property type="term" value="F:ATP hydrolysis activity"/>
    <property type="evidence" value="ECO:0007669"/>
    <property type="project" value="InterPro"/>
</dbReference>
<dbReference type="InterPro" id="IPR019775">
    <property type="entry name" value="WD40_repeat_CS"/>
</dbReference>
<evidence type="ECO:0000256" key="6">
    <source>
        <dbReference type="ARBA" id="ARBA00022741"/>
    </source>
</evidence>
<evidence type="ECO:0000256" key="1">
    <source>
        <dbReference type="ARBA" id="ARBA00004141"/>
    </source>
</evidence>
<dbReference type="FunFam" id="1.20.1560.10:FF:000013">
    <property type="entry name" value="ABC transporter C family member 2"/>
    <property type="match status" value="1"/>
</dbReference>
<dbReference type="InterPro" id="IPR003439">
    <property type="entry name" value="ABC_transporter-like_ATP-bd"/>
</dbReference>
<feature type="transmembrane region" description="Helical" evidence="13">
    <location>
        <begin position="220"/>
        <end position="252"/>
    </location>
</feature>
<feature type="transmembrane region" description="Helical" evidence="13">
    <location>
        <begin position="177"/>
        <end position="200"/>
    </location>
</feature>
<feature type="region of interest" description="Disordered" evidence="12">
    <location>
        <begin position="1582"/>
        <end position="1643"/>
    </location>
</feature>
<dbReference type="InterPro" id="IPR050173">
    <property type="entry name" value="ABC_transporter_C-like"/>
</dbReference>
<dbReference type="GO" id="GO:0016020">
    <property type="term" value="C:membrane"/>
    <property type="evidence" value="ECO:0007669"/>
    <property type="project" value="UniProtKB-SubCell"/>
</dbReference>
<dbReference type="PROSITE" id="PS50929">
    <property type="entry name" value="ABC_TM1F"/>
    <property type="match status" value="1"/>
</dbReference>
<feature type="compositionally biased region" description="Polar residues" evidence="12">
    <location>
        <begin position="1582"/>
        <end position="1595"/>
    </location>
</feature>
<dbReference type="PROSITE" id="PS50082">
    <property type="entry name" value="WD_REPEATS_2"/>
    <property type="match status" value="4"/>
</dbReference>
<evidence type="ECO:0000313" key="16">
    <source>
        <dbReference type="EMBL" id="ORZ36376.1"/>
    </source>
</evidence>
<organism evidence="16 17">
    <name type="scientific">Catenaria anguillulae PL171</name>
    <dbReference type="NCBI Taxonomy" id="765915"/>
    <lineage>
        <taxon>Eukaryota</taxon>
        <taxon>Fungi</taxon>
        <taxon>Fungi incertae sedis</taxon>
        <taxon>Blastocladiomycota</taxon>
        <taxon>Blastocladiomycetes</taxon>
        <taxon>Blastocladiales</taxon>
        <taxon>Catenariaceae</taxon>
        <taxon>Catenaria</taxon>
    </lineage>
</organism>
<feature type="repeat" description="WD" evidence="10">
    <location>
        <begin position="854"/>
        <end position="895"/>
    </location>
</feature>
<evidence type="ECO:0000256" key="9">
    <source>
        <dbReference type="ARBA" id="ARBA00023136"/>
    </source>
</evidence>
<feature type="region of interest" description="Disordered" evidence="12">
    <location>
        <begin position="1375"/>
        <end position="1435"/>
    </location>
</feature>
<dbReference type="Pfam" id="PF00005">
    <property type="entry name" value="ABC_tran"/>
    <property type="match status" value="1"/>
</dbReference>
<dbReference type="SMART" id="SM00320">
    <property type="entry name" value="WD40"/>
    <property type="match status" value="5"/>
</dbReference>
<keyword evidence="7" id="KW-0067">ATP-binding</keyword>
<evidence type="ECO:0000256" key="4">
    <source>
        <dbReference type="ARBA" id="ARBA00022692"/>
    </source>
</evidence>
<keyword evidence="8 13" id="KW-1133">Transmembrane helix</keyword>
<dbReference type="GO" id="GO:0140359">
    <property type="term" value="F:ABC-type transporter activity"/>
    <property type="evidence" value="ECO:0007669"/>
    <property type="project" value="InterPro"/>
</dbReference>
<keyword evidence="5" id="KW-0677">Repeat</keyword>
<feature type="transmembrane region" description="Helical" evidence="13">
    <location>
        <begin position="325"/>
        <end position="342"/>
    </location>
</feature>
<dbReference type="PROSITE" id="PS00211">
    <property type="entry name" value="ABC_TRANSPORTER_1"/>
    <property type="match status" value="1"/>
</dbReference>
<comment type="caution">
    <text evidence="16">The sequence shown here is derived from an EMBL/GenBank/DDBJ whole genome shotgun (WGS) entry which is preliminary data.</text>
</comment>
<dbReference type="InterPro" id="IPR017871">
    <property type="entry name" value="ABC_transporter-like_CS"/>
</dbReference>
<dbReference type="InterPro" id="IPR003593">
    <property type="entry name" value="AAA+_ATPase"/>
</dbReference>
<evidence type="ECO:0000256" key="12">
    <source>
        <dbReference type="SAM" id="MobiDB-lite"/>
    </source>
</evidence>
<dbReference type="SUPFAM" id="SSF50978">
    <property type="entry name" value="WD40 repeat-like"/>
    <property type="match status" value="1"/>
</dbReference>
<dbReference type="Gene3D" id="2.130.10.10">
    <property type="entry name" value="YVTN repeat-like/Quinoprotein amine dehydrogenase"/>
    <property type="match status" value="2"/>
</dbReference>
<feature type="region of interest" description="Disordered" evidence="12">
    <location>
        <begin position="1681"/>
        <end position="1709"/>
    </location>
</feature>
<evidence type="ECO:0000256" key="13">
    <source>
        <dbReference type="SAM" id="Phobius"/>
    </source>
</evidence>
<dbReference type="SUPFAM" id="SSF52540">
    <property type="entry name" value="P-loop containing nucleoside triphosphate hydrolases"/>
    <property type="match status" value="2"/>
</dbReference>
<accession>A0A1Y2HP53</accession>
<feature type="transmembrane region" description="Helical" evidence="13">
    <location>
        <begin position="414"/>
        <end position="432"/>
    </location>
</feature>
<dbReference type="OrthoDB" id="400at2759"/>
<keyword evidence="4 13" id="KW-0812">Transmembrane</keyword>
<evidence type="ECO:0000256" key="10">
    <source>
        <dbReference type="PROSITE-ProRule" id="PRU00221"/>
    </source>
</evidence>
<dbReference type="PROSITE" id="PS00678">
    <property type="entry name" value="WD_REPEATS_1"/>
    <property type="match status" value="2"/>
</dbReference>
<dbReference type="InterPro" id="IPR011527">
    <property type="entry name" value="ABC1_TM_dom"/>
</dbReference>
<evidence type="ECO:0000256" key="11">
    <source>
        <dbReference type="SAM" id="Coils"/>
    </source>
</evidence>
<dbReference type="InterPro" id="IPR015943">
    <property type="entry name" value="WD40/YVTN_repeat-like_dom_sf"/>
</dbReference>
<feature type="region of interest" description="Disordered" evidence="12">
    <location>
        <begin position="1526"/>
        <end position="1555"/>
    </location>
</feature>
<feature type="coiled-coil region" evidence="11">
    <location>
        <begin position="1188"/>
        <end position="1216"/>
    </location>
</feature>